<dbReference type="InterPro" id="IPR017871">
    <property type="entry name" value="ABC_transporter-like_CS"/>
</dbReference>
<feature type="transmembrane region" description="Helical" evidence="7">
    <location>
        <begin position="245"/>
        <end position="267"/>
    </location>
</feature>
<keyword evidence="4 10" id="KW-0067">ATP-binding</keyword>
<dbReference type="InterPro" id="IPR003439">
    <property type="entry name" value="ABC_transporter-like_ATP-bd"/>
</dbReference>
<feature type="domain" description="ABC transporter" evidence="8">
    <location>
        <begin position="336"/>
        <end position="571"/>
    </location>
</feature>
<keyword evidence="3" id="KW-0547">Nucleotide-binding</keyword>
<dbReference type="InterPro" id="IPR036640">
    <property type="entry name" value="ABC1_TM_sf"/>
</dbReference>
<dbReference type="GO" id="GO:0005524">
    <property type="term" value="F:ATP binding"/>
    <property type="evidence" value="ECO:0007669"/>
    <property type="project" value="UniProtKB-KW"/>
</dbReference>
<evidence type="ECO:0000256" key="5">
    <source>
        <dbReference type="ARBA" id="ARBA00022989"/>
    </source>
</evidence>
<feature type="domain" description="ABC transmembrane type-1" evidence="9">
    <location>
        <begin position="20"/>
        <end position="302"/>
    </location>
</feature>
<evidence type="ECO:0000256" key="1">
    <source>
        <dbReference type="ARBA" id="ARBA00004651"/>
    </source>
</evidence>
<evidence type="ECO:0000313" key="11">
    <source>
        <dbReference type="Proteomes" id="UP000253303"/>
    </source>
</evidence>
<evidence type="ECO:0000256" key="4">
    <source>
        <dbReference type="ARBA" id="ARBA00022840"/>
    </source>
</evidence>
<evidence type="ECO:0000256" key="6">
    <source>
        <dbReference type="ARBA" id="ARBA00023136"/>
    </source>
</evidence>
<dbReference type="PROSITE" id="PS00211">
    <property type="entry name" value="ABC_TRANSPORTER_1"/>
    <property type="match status" value="1"/>
</dbReference>
<gene>
    <name evidence="10" type="ORF">DP939_05980</name>
</gene>
<evidence type="ECO:0000313" key="10">
    <source>
        <dbReference type="EMBL" id="RBQ20637.1"/>
    </source>
</evidence>
<dbReference type="InterPro" id="IPR011527">
    <property type="entry name" value="ABC1_TM_dom"/>
</dbReference>
<keyword evidence="2 7" id="KW-0812">Transmembrane</keyword>
<keyword evidence="5 7" id="KW-1133">Transmembrane helix</keyword>
<dbReference type="EMBL" id="QMEY01000002">
    <property type="protein sequence ID" value="RBQ20637.1"/>
    <property type="molecule type" value="Genomic_DNA"/>
</dbReference>
<evidence type="ECO:0000256" key="7">
    <source>
        <dbReference type="SAM" id="Phobius"/>
    </source>
</evidence>
<feature type="transmembrane region" description="Helical" evidence="7">
    <location>
        <begin position="154"/>
        <end position="177"/>
    </location>
</feature>
<dbReference type="Pfam" id="PF00664">
    <property type="entry name" value="ABC_membrane"/>
    <property type="match status" value="1"/>
</dbReference>
<keyword evidence="6 7" id="KW-0472">Membrane</keyword>
<evidence type="ECO:0000259" key="9">
    <source>
        <dbReference type="PROSITE" id="PS50929"/>
    </source>
</evidence>
<dbReference type="FunFam" id="3.40.50.300:FF:000218">
    <property type="entry name" value="Multidrug ABC transporter ATP-binding protein"/>
    <property type="match status" value="1"/>
</dbReference>
<dbReference type="SMART" id="SM00382">
    <property type="entry name" value="AAA"/>
    <property type="match status" value="1"/>
</dbReference>
<dbReference type="GO" id="GO:0140359">
    <property type="term" value="F:ABC-type transporter activity"/>
    <property type="evidence" value="ECO:0007669"/>
    <property type="project" value="InterPro"/>
</dbReference>
<dbReference type="Gene3D" id="1.20.1560.10">
    <property type="entry name" value="ABC transporter type 1, transmembrane domain"/>
    <property type="match status" value="1"/>
</dbReference>
<dbReference type="PANTHER" id="PTHR24221">
    <property type="entry name" value="ATP-BINDING CASSETTE SUB-FAMILY B"/>
    <property type="match status" value="1"/>
</dbReference>
<dbReference type="SUPFAM" id="SSF90123">
    <property type="entry name" value="ABC transporter transmembrane region"/>
    <property type="match status" value="1"/>
</dbReference>
<proteinExistence type="predicted"/>
<dbReference type="AlphaFoldDB" id="A0A366M3L5"/>
<dbReference type="Pfam" id="PF00005">
    <property type="entry name" value="ABC_tran"/>
    <property type="match status" value="1"/>
</dbReference>
<reference evidence="10 11" key="1">
    <citation type="submission" date="2018-06" db="EMBL/GenBank/DDBJ databases">
        <title>Sphaerisporangium craniellae sp. nov., isolated from a marine sponge in the South China Sea.</title>
        <authorList>
            <person name="Li L."/>
        </authorList>
    </citation>
    <scope>NUCLEOTIDE SEQUENCE [LARGE SCALE GENOMIC DNA]</scope>
    <source>
        <strain evidence="10 11">LHW63015</strain>
    </source>
</reference>
<comment type="subcellular location">
    <subcellularLocation>
        <location evidence="1">Cell membrane</location>
        <topology evidence="1">Multi-pass membrane protein</topology>
    </subcellularLocation>
</comment>
<organism evidence="10 11">
    <name type="scientific">Spongiactinospora rosea</name>
    <dbReference type="NCBI Taxonomy" id="2248750"/>
    <lineage>
        <taxon>Bacteria</taxon>
        <taxon>Bacillati</taxon>
        <taxon>Actinomycetota</taxon>
        <taxon>Actinomycetes</taxon>
        <taxon>Streptosporangiales</taxon>
        <taxon>Streptosporangiaceae</taxon>
        <taxon>Spongiactinospora</taxon>
    </lineage>
</organism>
<feature type="transmembrane region" description="Helical" evidence="7">
    <location>
        <begin position="17"/>
        <end position="44"/>
    </location>
</feature>
<feature type="transmembrane region" description="Helical" evidence="7">
    <location>
        <begin position="56"/>
        <end position="76"/>
    </location>
</feature>
<feature type="transmembrane region" description="Helical" evidence="7">
    <location>
        <begin position="273"/>
        <end position="293"/>
    </location>
</feature>
<dbReference type="InterPro" id="IPR003593">
    <property type="entry name" value="AAA+_ATPase"/>
</dbReference>
<dbReference type="GO" id="GO:0005886">
    <property type="term" value="C:plasma membrane"/>
    <property type="evidence" value="ECO:0007669"/>
    <property type="project" value="UniProtKB-SubCell"/>
</dbReference>
<name>A0A366M3L5_9ACTN</name>
<dbReference type="Gene3D" id="3.40.50.300">
    <property type="entry name" value="P-loop containing nucleotide triphosphate hydrolases"/>
    <property type="match status" value="1"/>
</dbReference>
<dbReference type="PANTHER" id="PTHR24221:SF654">
    <property type="entry name" value="ATP-BINDING CASSETTE SUB-FAMILY B MEMBER 6"/>
    <property type="match status" value="1"/>
</dbReference>
<evidence type="ECO:0000256" key="2">
    <source>
        <dbReference type="ARBA" id="ARBA00022692"/>
    </source>
</evidence>
<dbReference type="OrthoDB" id="9806127at2"/>
<dbReference type="Proteomes" id="UP000253303">
    <property type="component" value="Unassembled WGS sequence"/>
</dbReference>
<evidence type="ECO:0000256" key="3">
    <source>
        <dbReference type="ARBA" id="ARBA00022741"/>
    </source>
</evidence>
<dbReference type="PROSITE" id="PS50893">
    <property type="entry name" value="ABC_TRANSPORTER_2"/>
    <property type="match status" value="1"/>
</dbReference>
<protein>
    <submittedName>
        <fullName evidence="10">ABC transporter ATP-binding protein</fullName>
    </submittedName>
</protein>
<dbReference type="GO" id="GO:0016887">
    <property type="term" value="F:ATP hydrolysis activity"/>
    <property type="evidence" value="ECO:0007669"/>
    <property type="project" value="InterPro"/>
</dbReference>
<dbReference type="InterPro" id="IPR027417">
    <property type="entry name" value="P-loop_NTPase"/>
</dbReference>
<dbReference type="InterPro" id="IPR039421">
    <property type="entry name" value="Type_1_exporter"/>
</dbReference>
<keyword evidence="11" id="KW-1185">Reference proteome</keyword>
<dbReference type="RefSeq" id="WP_113979596.1">
    <property type="nucleotide sequence ID" value="NZ_QMEY01000002.1"/>
</dbReference>
<dbReference type="PROSITE" id="PS50929">
    <property type="entry name" value="ABC_TM1F"/>
    <property type="match status" value="1"/>
</dbReference>
<comment type="caution">
    <text evidence="10">The sequence shown here is derived from an EMBL/GenBank/DDBJ whole genome shotgun (WGS) entry which is preliminary data.</text>
</comment>
<dbReference type="SUPFAM" id="SSF52540">
    <property type="entry name" value="P-loop containing nucleoside triphosphate hydrolases"/>
    <property type="match status" value="1"/>
</dbReference>
<evidence type="ECO:0000259" key="8">
    <source>
        <dbReference type="PROSITE" id="PS50893"/>
    </source>
</evidence>
<accession>A0A366M3L5</accession>
<sequence>MIRSLLPLARLLGPHRWLLVAAILSGIAHHLVVLASAGVGAWVVSQAITGAAPDDLRGGLITLGVLLPLLAVTPWLESYLAHVAAFRVLADVRGRVYEAFDRLAPGYLLQRRSGDLGAAAISDVEQLELWFAHTLSPLVSAATVPVAALTALGVFHPGLALALAPALVLLALLPAWLRRHAEAHGAELRARVGELNAEAVDTLQGLRELITSGAGDRQLDRIAELDDRLLDAKLAHGRRSGLEHAVTNALTTLGLLAVLLTAALLVTGGTLSATYFPVAVVLAATTFAPVIAVTDVARDLNLVIAAGDRIMTILNTPAPVTDRVTAPPPGPIAPHVAFSGVRFRYGTTPPDAVTDVTFDVAPGETVALVGHSGAGKSTCASLLMRLWDVDAGAITIGGHDIRDFPQEELRRLITLVPQDVYLFNIPLIDNIRLGRPEATTEDVIAAARAAQADEFITGLPDGYDTLPGELGARLSGGQRQRIAIARAILKDAPILIMDEAVSNLDTESEQQVSAAMAGVRRNRTTLVIAHRLSTILTADRIVVLDGGRVAETGTHHELIGRAGAYAALMASQLTGAGGA</sequence>